<keyword evidence="1" id="KW-1133">Transmembrane helix</keyword>
<proteinExistence type="predicted"/>
<feature type="transmembrane region" description="Helical" evidence="1">
    <location>
        <begin position="92"/>
        <end position="118"/>
    </location>
</feature>
<dbReference type="Proteomes" id="UP001519460">
    <property type="component" value="Unassembled WGS sequence"/>
</dbReference>
<evidence type="ECO:0000313" key="3">
    <source>
        <dbReference type="Proteomes" id="UP001519460"/>
    </source>
</evidence>
<gene>
    <name evidence="2" type="ORF">BaRGS_00010215</name>
</gene>
<sequence length="206" mass="23137">MKNKFTKPFLHWQVDSGHQWYLQVIYLIGPADMPFHRHRRAALAPTPAVPPTNVRPYADPYSGLKLDKPRNGTNMKQILLDQPSRDRSSPTFYPIFVVVPAVVFILVVFTITIIVVCIRKRRRKRKRAECVTVKQNNLVQTRRSLGVSVTSVASPSSSVSQQNLKRVSSKGEIKTLANAAKCNIIKAKDVNVITQNSINMDSGTEV</sequence>
<keyword evidence="1" id="KW-0812">Transmembrane</keyword>
<organism evidence="2 3">
    <name type="scientific">Batillaria attramentaria</name>
    <dbReference type="NCBI Taxonomy" id="370345"/>
    <lineage>
        <taxon>Eukaryota</taxon>
        <taxon>Metazoa</taxon>
        <taxon>Spiralia</taxon>
        <taxon>Lophotrochozoa</taxon>
        <taxon>Mollusca</taxon>
        <taxon>Gastropoda</taxon>
        <taxon>Caenogastropoda</taxon>
        <taxon>Sorbeoconcha</taxon>
        <taxon>Cerithioidea</taxon>
        <taxon>Batillariidae</taxon>
        <taxon>Batillaria</taxon>
    </lineage>
</organism>
<protein>
    <submittedName>
        <fullName evidence="2">Uncharacterized protein</fullName>
    </submittedName>
</protein>
<reference evidence="2 3" key="1">
    <citation type="journal article" date="2023" name="Sci. Data">
        <title>Genome assembly of the Korean intertidal mud-creeper Batillaria attramentaria.</title>
        <authorList>
            <person name="Patra A.K."/>
            <person name="Ho P.T."/>
            <person name="Jun S."/>
            <person name="Lee S.J."/>
            <person name="Kim Y."/>
            <person name="Won Y.J."/>
        </authorList>
    </citation>
    <scope>NUCLEOTIDE SEQUENCE [LARGE SCALE GENOMIC DNA]</scope>
    <source>
        <strain evidence="2">Wonlab-2016</strain>
    </source>
</reference>
<evidence type="ECO:0000256" key="1">
    <source>
        <dbReference type="SAM" id="Phobius"/>
    </source>
</evidence>
<evidence type="ECO:0000313" key="2">
    <source>
        <dbReference type="EMBL" id="KAK7498555.1"/>
    </source>
</evidence>
<accession>A0ABD0LGK6</accession>
<dbReference type="AlphaFoldDB" id="A0ABD0LGK6"/>
<keyword evidence="3" id="KW-1185">Reference proteome</keyword>
<keyword evidence="1" id="KW-0472">Membrane</keyword>
<comment type="caution">
    <text evidence="2">The sequence shown here is derived from an EMBL/GenBank/DDBJ whole genome shotgun (WGS) entry which is preliminary data.</text>
</comment>
<name>A0ABD0LGK6_9CAEN</name>
<dbReference type="EMBL" id="JACVVK020000050">
    <property type="protein sequence ID" value="KAK7498555.1"/>
    <property type="molecule type" value="Genomic_DNA"/>
</dbReference>